<dbReference type="InterPro" id="IPR045865">
    <property type="entry name" value="ACT-like_dom_sf"/>
</dbReference>
<dbReference type="eggNOG" id="COG4747">
    <property type="taxonomic scope" value="Bacteria"/>
</dbReference>
<dbReference type="Pfam" id="PF00753">
    <property type="entry name" value="Lactamase_B"/>
    <property type="match status" value="1"/>
</dbReference>
<dbReference type="InterPro" id="IPR001279">
    <property type="entry name" value="Metallo-B-lactamas"/>
</dbReference>
<dbReference type="InterPro" id="IPR036866">
    <property type="entry name" value="RibonucZ/Hydroxyglut_hydro"/>
</dbReference>
<organism evidence="2 3">
    <name type="scientific">Thermodesulfobacterium commune DSM 2178</name>
    <dbReference type="NCBI Taxonomy" id="289377"/>
    <lineage>
        <taxon>Bacteria</taxon>
        <taxon>Pseudomonadati</taxon>
        <taxon>Thermodesulfobacteriota</taxon>
        <taxon>Thermodesulfobacteria</taxon>
        <taxon>Thermodesulfobacteriales</taxon>
        <taxon>Thermodesulfobacteriaceae</taxon>
        <taxon>Thermodesulfobacterium</taxon>
    </lineage>
</organism>
<evidence type="ECO:0000313" key="2">
    <source>
        <dbReference type="EMBL" id="AIH03821.1"/>
    </source>
</evidence>
<dbReference type="Gene3D" id="3.60.15.10">
    <property type="entry name" value="Ribonuclease Z/Hydroxyacylglutathione hydrolase-like"/>
    <property type="match status" value="1"/>
</dbReference>
<dbReference type="PaxDb" id="289377-HL41_02895"/>
<dbReference type="InterPro" id="IPR050855">
    <property type="entry name" value="NDM-1-like"/>
</dbReference>
<dbReference type="RefSeq" id="WP_022855174.1">
    <property type="nucleotide sequence ID" value="NZ_JQLF01000015.1"/>
</dbReference>
<protein>
    <submittedName>
        <fullName evidence="2">Beta-lactamase</fullName>
    </submittedName>
</protein>
<dbReference type="SUPFAM" id="SSF56281">
    <property type="entry name" value="Metallo-hydrolase/oxidoreductase"/>
    <property type="match status" value="1"/>
</dbReference>
<dbReference type="Proteomes" id="UP000028481">
    <property type="component" value="Chromosome"/>
</dbReference>
<accession>A0A075WSH9</accession>
<keyword evidence="3" id="KW-1185">Reference proteome</keyword>
<dbReference type="SMART" id="SM00849">
    <property type="entry name" value="Lactamase_B"/>
    <property type="match status" value="1"/>
</dbReference>
<name>A0A075WSH9_9BACT</name>
<dbReference type="eggNOG" id="COG0491">
    <property type="taxonomic scope" value="Bacteria"/>
</dbReference>
<dbReference type="HOGENOM" id="CLU_529688_0_0_0"/>
<dbReference type="SUPFAM" id="SSF55021">
    <property type="entry name" value="ACT-like"/>
    <property type="match status" value="2"/>
</dbReference>
<dbReference type="PANTHER" id="PTHR42951">
    <property type="entry name" value="METALLO-BETA-LACTAMASE DOMAIN-CONTAINING"/>
    <property type="match status" value="1"/>
</dbReference>
<evidence type="ECO:0000259" key="1">
    <source>
        <dbReference type="SMART" id="SM00849"/>
    </source>
</evidence>
<dbReference type="AlphaFoldDB" id="A0A075WSH9"/>
<feature type="domain" description="Metallo-beta-lactamase" evidence="1">
    <location>
        <begin position="283"/>
        <end position="516"/>
    </location>
</feature>
<dbReference type="OrthoDB" id="9762152at2"/>
<dbReference type="KEGG" id="tcm:HL41_02895"/>
<evidence type="ECO:0000313" key="3">
    <source>
        <dbReference type="Proteomes" id="UP000028481"/>
    </source>
</evidence>
<sequence>MDNLFSKDFEVYKDIKEQKFLVKIKVFVPDKPGSLATLADLFGQNQVNIVYFYYNRSEHPNRVIIEGKFQDLSGWEKVRQSLSEKGWFEETYQENFDITEPEGVFKLAVFVEHKPGTLAKIGKLLQEYQANVVFMSFDEYLSENKAVIAFYLPEKQKANELLYSLNQAGYHYSLEYSGKEEETTRLLGLNLLERFYFNLKKLLPEDEVAEIKKLVETSKYLSENLVNFNKEAGKNLEAGEVFSNILNFAIYSRTKVGPNFFFKKLPSIPFGEVILHTFKPPTGGNLYLFQLNGEYYLIDTCYGVYYQDIKTMLQSQGINPEKIKKIYLSHADADHVGLTGYFEEEFQTEVWCHKDAINVMKNENRVYGVATPLSELNHYFTILVNYFTKTKFPRFPKVFNSKKTDETLYGFPVIDCFEIGNLRFKVLESLGGHIPGQVFFLCEEFGLLFTADYLLYVPSLTEEEKKVLNIPKFLMTSTNANSALFRKEMELLHRLSKDLDEKLKNQGRGLMIFPGHGDYYPARLLLKS</sequence>
<dbReference type="EMBL" id="CP008796">
    <property type="protein sequence ID" value="AIH03821.1"/>
    <property type="molecule type" value="Genomic_DNA"/>
</dbReference>
<dbReference type="CDD" id="cd02116">
    <property type="entry name" value="ACT"/>
    <property type="match status" value="1"/>
</dbReference>
<dbReference type="STRING" id="289377.HL41_02895"/>
<reference evidence="2 3" key="1">
    <citation type="journal article" date="2015" name="Genome Announc.">
        <title>Genome Sequence of a Sulfate-Reducing Thermophilic Bacterium, Thermodesulfobacterium commune DSM 2178T (Phylum Thermodesulfobacteria).</title>
        <authorList>
            <person name="Bhatnagar S."/>
            <person name="Badger J.H."/>
            <person name="Madupu R."/>
            <person name="Khouri H.M."/>
            <person name="O'Connor E.M."/>
            <person name="Robb F.T."/>
            <person name="Ward N.L."/>
            <person name="Eisen J.A."/>
        </authorList>
    </citation>
    <scope>NUCLEOTIDE SEQUENCE [LARGE SCALE GENOMIC DNA]</scope>
    <source>
        <strain evidence="2 3">DSM 2178</strain>
    </source>
</reference>
<gene>
    <name evidence="2" type="ORF">HL41_02895</name>
</gene>
<proteinExistence type="predicted"/>